<name>A0ABY7UZ09_9DEIO</name>
<dbReference type="RefSeq" id="WP_273988109.1">
    <property type="nucleotide sequence ID" value="NZ_CP115165.1"/>
</dbReference>
<organism evidence="1 2">
    <name type="scientific">Deinococcus aquaticus</name>
    <dbReference type="NCBI Taxonomy" id="328692"/>
    <lineage>
        <taxon>Bacteria</taxon>
        <taxon>Thermotogati</taxon>
        <taxon>Deinococcota</taxon>
        <taxon>Deinococci</taxon>
        <taxon>Deinococcales</taxon>
        <taxon>Deinococcaceae</taxon>
        <taxon>Deinococcus</taxon>
    </lineage>
</organism>
<gene>
    <name evidence="1" type="ORF">M8445_12490</name>
</gene>
<evidence type="ECO:0000313" key="1">
    <source>
        <dbReference type="EMBL" id="WDA58159.1"/>
    </source>
</evidence>
<reference evidence="1 2" key="1">
    <citation type="submission" date="2022-12" db="EMBL/GenBank/DDBJ databases">
        <title>Genome Sequence of Deinococcus aquaticus Type Strain PB314.</title>
        <authorList>
            <person name="Albert C."/>
            <person name="Hill J."/>
            <person name="Boren L."/>
            <person name="Scholz-Ng S."/>
            <person name="Fatema N."/>
            <person name="Grosso R."/>
            <person name="Soboslay E."/>
            <person name="Tuohy J."/>
        </authorList>
    </citation>
    <scope>NUCLEOTIDE SEQUENCE [LARGE SCALE GENOMIC DNA]</scope>
    <source>
        <strain evidence="1 2">PB-314</strain>
    </source>
</reference>
<protein>
    <submittedName>
        <fullName evidence="1">Uncharacterized protein</fullName>
    </submittedName>
</protein>
<proteinExistence type="predicted"/>
<sequence length="248" mass="27631">MSEIAVMVKDGDKKAIAAFFKEDPKGVAEYLKSGKMPTSIAGKRFVAMYQSLASILDVIFEGETLQIQSFIASTGISAAQADALALSSLFMSPAIKQTILNEWVNKPYNGYPLSQRIWGLNKATENKLMQMVAAGFADGRNPKQLAGLVRGITGQQSASNIRRLLLTENSRVQHGVQKLAVREFRHISYVVLKFGVRHKEPCLCDPYQRKGRMKYEDAPDLPLHPSSSSYYQPIPTPIDEWKKEMGYV</sequence>
<dbReference type="Proteomes" id="UP001217044">
    <property type="component" value="Chromosome"/>
</dbReference>
<accession>A0ABY7UZ09</accession>
<evidence type="ECO:0000313" key="2">
    <source>
        <dbReference type="Proteomes" id="UP001217044"/>
    </source>
</evidence>
<keyword evidence="2" id="KW-1185">Reference proteome</keyword>
<dbReference type="EMBL" id="CP115165">
    <property type="protein sequence ID" value="WDA58159.1"/>
    <property type="molecule type" value="Genomic_DNA"/>
</dbReference>